<evidence type="ECO:0000313" key="3">
    <source>
        <dbReference type="Proteomes" id="UP000315252"/>
    </source>
</evidence>
<name>A0A545TYT3_9PROT</name>
<dbReference type="Proteomes" id="UP000315252">
    <property type="component" value="Unassembled WGS sequence"/>
</dbReference>
<reference evidence="2 3" key="1">
    <citation type="submission" date="2019-06" db="EMBL/GenBank/DDBJ databases">
        <title>Whole genome sequence for Rhodospirillaceae sp. R148.</title>
        <authorList>
            <person name="Wang G."/>
        </authorList>
    </citation>
    <scope>NUCLEOTIDE SEQUENCE [LARGE SCALE GENOMIC DNA]</scope>
    <source>
        <strain evidence="2 3">R148</strain>
    </source>
</reference>
<feature type="transmembrane region" description="Helical" evidence="1">
    <location>
        <begin position="12"/>
        <end position="34"/>
    </location>
</feature>
<feature type="transmembrane region" description="Helical" evidence="1">
    <location>
        <begin position="127"/>
        <end position="150"/>
    </location>
</feature>
<keyword evidence="1" id="KW-0472">Membrane</keyword>
<feature type="transmembrane region" description="Helical" evidence="1">
    <location>
        <begin position="55"/>
        <end position="73"/>
    </location>
</feature>
<sequence>MDDLTIARALHILALVHWIGGVSLVTLVLLPGLLRAVPATERLALFEMIEGRFAFQARISTLIAGASGFYMTYRLEAWDRFADPAYWWMHAMLAVWTLFTFILFIAEPLFLHRWFHEKARAMPNETFALMLTLHRVLLAVSVVTIGASVLGAHGAI</sequence>
<evidence type="ECO:0000313" key="2">
    <source>
        <dbReference type="EMBL" id="TQV82379.1"/>
    </source>
</evidence>
<evidence type="ECO:0008006" key="4">
    <source>
        <dbReference type="Google" id="ProtNLM"/>
    </source>
</evidence>
<keyword evidence="1" id="KW-0812">Transmembrane</keyword>
<organism evidence="2 3">
    <name type="scientific">Denitrobaculum tricleocarpae</name>
    <dbReference type="NCBI Taxonomy" id="2591009"/>
    <lineage>
        <taxon>Bacteria</taxon>
        <taxon>Pseudomonadati</taxon>
        <taxon>Pseudomonadota</taxon>
        <taxon>Alphaproteobacteria</taxon>
        <taxon>Rhodospirillales</taxon>
        <taxon>Rhodospirillaceae</taxon>
        <taxon>Denitrobaculum</taxon>
    </lineage>
</organism>
<gene>
    <name evidence="2" type="ORF">FKG95_08130</name>
</gene>
<accession>A0A545TYT3</accession>
<feature type="transmembrane region" description="Helical" evidence="1">
    <location>
        <begin position="85"/>
        <end position="106"/>
    </location>
</feature>
<dbReference type="EMBL" id="VHSH01000002">
    <property type="protein sequence ID" value="TQV82379.1"/>
    <property type="molecule type" value="Genomic_DNA"/>
</dbReference>
<dbReference type="OrthoDB" id="7356530at2"/>
<dbReference type="AlphaFoldDB" id="A0A545TYT3"/>
<proteinExistence type="predicted"/>
<protein>
    <recommendedName>
        <fullName evidence="4">DUF2269 family protein</fullName>
    </recommendedName>
</protein>
<evidence type="ECO:0000256" key="1">
    <source>
        <dbReference type="SAM" id="Phobius"/>
    </source>
</evidence>
<keyword evidence="1" id="KW-1133">Transmembrane helix</keyword>
<keyword evidence="3" id="KW-1185">Reference proteome</keyword>
<comment type="caution">
    <text evidence="2">The sequence shown here is derived from an EMBL/GenBank/DDBJ whole genome shotgun (WGS) entry which is preliminary data.</text>
</comment>